<dbReference type="PANTHER" id="PTHR37692">
    <property type="entry name" value="HYPOTHETICAL MEMBRANE SPANNING PROTEIN"/>
    <property type="match status" value="1"/>
</dbReference>
<accession>A0A2T2XIL8</accession>
<comment type="caution">
    <text evidence="2">The sequence shown here is derived from an EMBL/GenBank/DDBJ whole genome shotgun (WGS) entry which is preliminary data.</text>
</comment>
<dbReference type="EMBL" id="PXYW01000010">
    <property type="protein sequence ID" value="PSR34339.1"/>
    <property type="molecule type" value="Genomic_DNA"/>
</dbReference>
<feature type="transmembrane region" description="Helical" evidence="1">
    <location>
        <begin position="106"/>
        <end position="125"/>
    </location>
</feature>
<feature type="transmembrane region" description="Helical" evidence="1">
    <location>
        <begin position="63"/>
        <end position="85"/>
    </location>
</feature>
<name>A0A2T2XIL8_9FIRM</name>
<evidence type="ECO:0000313" key="3">
    <source>
        <dbReference type="Proteomes" id="UP000242972"/>
    </source>
</evidence>
<keyword evidence="1" id="KW-0472">Membrane</keyword>
<dbReference type="InterPro" id="IPR007352">
    <property type="entry name" value="DUF420"/>
</dbReference>
<sequence length="144" mass="15914">MIISAISVAFGWYFIRHKQVAIHRRFMLTAATFGALFFVSYLLNTFLVGDTFYGGPKAYAASYQIFLLIHVVLATAAGVMGVITLRYALQSRFSTHRKVAPWTATMWLIAAITGLAVFLLLFVIFPPGPTTTSLLQILTGHSTH</sequence>
<feature type="transmembrane region" description="Helical" evidence="1">
    <location>
        <begin position="26"/>
        <end position="43"/>
    </location>
</feature>
<dbReference type="Pfam" id="PF04238">
    <property type="entry name" value="DUF420"/>
    <property type="match status" value="1"/>
</dbReference>
<dbReference type="PANTHER" id="PTHR37692:SF1">
    <property type="entry name" value="DUF420 DOMAIN-CONTAINING PROTEIN"/>
    <property type="match status" value="1"/>
</dbReference>
<keyword evidence="1" id="KW-0812">Transmembrane</keyword>
<evidence type="ECO:0000256" key="1">
    <source>
        <dbReference type="SAM" id="Phobius"/>
    </source>
</evidence>
<keyword evidence="1" id="KW-1133">Transmembrane helix</keyword>
<protein>
    <submittedName>
        <fullName evidence="2">DUF420 domain-containing protein</fullName>
    </submittedName>
</protein>
<dbReference type="AlphaFoldDB" id="A0A2T2XIL8"/>
<reference evidence="2 3" key="1">
    <citation type="journal article" date="2014" name="BMC Genomics">
        <title>Comparison of environmental and isolate Sulfobacillus genomes reveals diverse carbon, sulfur, nitrogen, and hydrogen metabolisms.</title>
        <authorList>
            <person name="Justice N.B."/>
            <person name="Norman A."/>
            <person name="Brown C.T."/>
            <person name="Singh A."/>
            <person name="Thomas B.C."/>
            <person name="Banfield J.F."/>
        </authorList>
    </citation>
    <scope>NUCLEOTIDE SEQUENCE [LARGE SCALE GENOMIC DNA]</scope>
    <source>
        <strain evidence="2">AMDSBA4</strain>
    </source>
</reference>
<evidence type="ECO:0000313" key="2">
    <source>
        <dbReference type="EMBL" id="PSR34339.1"/>
    </source>
</evidence>
<proteinExistence type="predicted"/>
<gene>
    <name evidence="2" type="ORF">C7B46_06280</name>
</gene>
<organism evidence="2 3">
    <name type="scientific">Sulfobacillus benefaciens</name>
    <dbReference type="NCBI Taxonomy" id="453960"/>
    <lineage>
        <taxon>Bacteria</taxon>
        <taxon>Bacillati</taxon>
        <taxon>Bacillota</taxon>
        <taxon>Clostridia</taxon>
        <taxon>Eubacteriales</taxon>
        <taxon>Clostridiales Family XVII. Incertae Sedis</taxon>
        <taxon>Sulfobacillus</taxon>
    </lineage>
</organism>
<dbReference type="Proteomes" id="UP000242972">
    <property type="component" value="Unassembled WGS sequence"/>
</dbReference>